<accession>X1LPW3</accession>
<dbReference type="Pfam" id="PF12804">
    <property type="entry name" value="NTP_transf_3"/>
    <property type="match status" value="1"/>
</dbReference>
<dbReference type="EMBL" id="BARV01014636">
    <property type="protein sequence ID" value="GAI21402.1"/>
    <property type="molecule type" value="Genomic_DNA"/>
</dbReference>
<dbReference type="InterPro" id="IPR025877">
    <property type="entry name" value="MobA-like_NTP_Trfase"/>
</dbReference>
<feature type="non-terminal residue" evidence="2">
    <location>
        <position position="69"/>
    </location>
</feature>
<dbReference type="AlphaFoldDB" id="X1LPW3"/>
<comment type="caution">
    <text evidence="2">The sequence shown here is derived from an EMBL/GenBank/DDBJ whole genome shotgun (WGS) entry which is preliminary data.</text>
</comment>
<gene>
    <name evidence="2" type="ORF">S06H3_25429</name>
</gene>
<name>X1LPW3_9ZZZZ</name>
<dbReference type="SUPFAM" id="SSF53448">
    <property type="entry name" value="Nucleotide-diphospho-sugar transferases"/>
    <property type="match status" value="1"/>
</dbReference>
<evidence type="ECO:0000259" key="1">
    <source>
        <dbReference type="Pfam" id="PF12804"/>
    </source>
</evidence>
<reference evidence="2" key="1">
    <citation type="journal article" date="2014" name="Front. Microbiol.">
        <title>High frequency of phylogenetically diverse reductive dehalogenase-homologous genes in deep subseafloor sedimentary metagenomes.</title>
        <authorList>
            <person name="Kawai M."/>
            <person name="Futagami T."/>
            <person name="Toyoda A."/>
            <person name="Takaki Y."/>
            <person name="Nishi S."/>
            <person name="Hori S."/>
            <person name="Arai W."/>
            <person name="Tsubouchi T."/>
            <person name="Morono Y."/>
            <person name="Uchiyama I."/>
            <person name="Ito T."/>
            <person name="Fujiyama A."/>
            <person name="Inagaki F."/>
            <person name="Takami H."/>
        </authorList>
    </citation>
    <scope>NUCLEOTIDE SEQUENCE</scope>
    <source>
        <strain evidence="2">Expedition CK06-06</strain>
    </source>
</reference>
<dbReference type="GO" id="GO:0070567">
    <property type="term" value="F:cytidylyltransferase activity"/>
    <property type="evidence" value="ECO:0007669"/>
    <property type="project" value="InterPro"/>
</dbReference>
<evidence type="ECO:0000313" key="2">
    <source>
        <dbReference type="EMBL" id="GAI21402.1"/>
    </source>
</evidence>
<dbReference type="Gene3D" id="3.90.550.10">
    <property type="entry name" value="Spore Coat Polysaccharide Biosynthesis Protein SpsA, Chain A"/>
    <property type="match status" value="1"/>
</dbReference>
<dbReference type="InterPro" id="IPR029044">
    <property type="entry name" value="Nucleotide-diphossugar_trans"/>
</dbReference>
<sequence>MSLRAQRSNLKVGAIIAAAGSGERMDNIDKIFAPLGGKTLLAWSVDTCQRCDLVQQIVITLNNNNFELG</sequence>
<feature type="domain" description="MobA-like NTP transferase" evidence="1">
    <location>
        <begin position="14"/>
        <end position="65"/>
    </location>
</feature>
<proteinExistence type="predicted"/>
<protein>
    <recommendedName>
        <fullName evidence="1">MobA-like NTP transferase domain-containing protein</fullName>
    </recommendedName>
</protein>
<organism evidence="2">
    <name type="scientific">marine sediment metagenome</name>
    <dbReference type="NCBI Taxonomy" id="412755"/>
    <lineage>
        <taxon>unclassified sequences</taxon>
        <taxon>metagenomes</taxon>
        <taxon>ecological metagenomes</taxon>
    </lineage>
</organism>